<evidence type="ECO:0000313" key="3">
    <source>
        <dbReference type="Proteomes" id="UP000248925"/>
    </source>
</evidence>
<accession>A0A2W4CZP3</accession>
<keyword evidence="2" id="KW-0808">Transferase</keyword>
<dbReference type="OrthoDB" id="259382at2"/>
<dbReference type="RefSeq" id="WP_111158821.1">
    <property type="nucleotide sequence ID" value="NZ_PCDP01000003.1"/>
</dbReference>
<evidence type="ECO:0000259" key="1">
    <source>
        <dbReference type="Pfam" id="PF01755"/>
    </source>
</evidence>
<evidence type="ECO:0000313" key="2">
    <source>
        <dbReference type="EMBL" id="PZM16218.1"/>
    </source>
</evidence>
<dbReference type="AlphaFoldDB" id="A0A2W4CZP3"/>
<dbReference type="GO" id="GO:0016740">
    <property type="term" value="F:transferase activity"/>
    <property type="evidence" value="ECO:0007669"/>
    <property type="project" value="UniProtKB-KW"/>
</dbReference>
<dbReference type="EMBL" id="PCDP01000003">
    <property type="protein sequence ID" value="PZM16218.1"/>
    <property type="molecule type" value="Genomic_DNA"/>
</dbReference>
<dbReference type="Pfam" id="PF01755">
    <property type="entry name" value="Glyco_transf_25"/>
    <property type="match status" value="1"/>
</dbReference>
<sequence>MPSKSLPVYVINIDRSYRHFVDILGQAAEAAVTVERVNGIDGSFTPRETWVDVDHNKFVRRHGRTILPGEYGCYRSHLMALRRILESNCEAAIIVEDDVSLEADLPARARALMTALPRAEVIKLMNHRWSGFRPLAISAEGDLVGRCLFGPQGSAAGYIVTRTGAEKLLTSLRVMSLPFDVALERGWDMRLAIFSTGSNILKFDSARSSTLIGTRSDYRAVKLRPMGRLRAYLFRTGELFRRLIFVLRY</sequence>
<feature type="domain" description="Glycosyl transferase family 25" evidence="1">
    <location>
        <begin position="7"/>
        <end position="132"/>
    </location>
</feature>
<reference evidence="2 3" key="1">
    <citation type="journal article" date="2018" name="Sci. Rep.">
        <title>Rhizobium tumorigenes sp. nov., a novel plant tumorigenic bacterium isolated from cane gall tumors on thornless blackberry.</title>
        <authorList>
            <person name="Kuzmanovi N."/>
            <person name="Smalla K."/>
            <person name="Gronow S."/>
            <person name="PuBawska J."/>
        </authorList>
    </citation>
    <scope>NUCLEOTIDE SEQUENCE [LARGE SCALE GENOMIC DNA]</scope>
    <source>
        <strain evidence="2 3">CCBAU 85046</strain>
    </source>
</reference>
<dbReference type="CDD" id="cd06532">
    <property type="entry name" value="Glyco_transf_25"/>
    <property type="match status" value="1"/>
</dbReference>
<protein>
    <submittedName>
        <fullName evidence="2">Glycosyl transferase</fullName>
    </submittedName>
</protein>
<keyword evidence="3" id="KW-1185">Reference proteome</keyword>
<organism evidence="2 3">
    <name type="scientific">Rhizobium tubonense</name>
    <dbReference type="NCBI Taxonomy" id="484088"/>
    <lineage>
        <taxon>Bacteria</taxon>
        <taxon>Pseudomonadati</taxon>
        <taxon>Pseudomonadota</taxon>
        <taxon>Alphaproteobacteria</taxon>
        <taxon>Hyphomicrobiales</taxon>
        <taxon>Rhizobiaceae</taxon>
        <taxon>Rhizobium/Agrobacterium group</taxon>
        <taxon>Rhizobium</taxon>
    </lineage>
</organism>
<dbReference type="Proteomes" id="UP000248925">
    <property type="component" value="Unassembled WGS sequence"/>
</dbReference>
<gene>
    <name evidence="2" type="ORF">CPY51_04335</name>
</gene>
<comment type="caution">
    <text evidence="2">The sequence shown here is derived from an EMBL/GenBank/DDBJ whole genome shotgun (WGS) entry which is preliminary data.</text>
</comment>
<name>A0A2W4CZP3_9HYPH</name>
<dbReference type="InterPro" id="IPR002654">
    <property type="entry name" value="Glyco_trans_25"/>
</dbReference>
<proteinExistence type="predicted"/>